<dbReference type="Proteomes" id="UP000199403">
    <property type="component" value="Unassembled WGS sequence"/>
</dbReference>
<protein>
    <recommendedName>
        <fullName evidence="11 12">DNA repair protein RadA</fullName>
    </recommendedName>
</protein>
<evidence type="ECO:0000256" key="7">
    <source>
        <dbReference type="ARBA" id="ARBA00022840"/>
    </source>
</evidence>
<keyword evidence="4 13" id="KW-0863">Zinc-finger</keyword>
<evidence type="ECO:0000256" key="9">
    <source>
        <dbReference type="ARBA" id="ARBA00023125"/>
    </source>
</evidence>
<dbReference type="NCBIfam" id="TIGR00416">
    <property type="entry name" value="sms"/>
    <property type="match status" value="1"/>
</dbReference>
<keyword evidence="16" id="KW-1185">Reference proteome</keyword>
<dbReference type="InterPro" id="IPR020588">
    <property type="entry name" value="RecA_ATP-bd"/>
</dbReference>
<evidence type="ECO:0000259" key="14">
    <source>
        <dbReference type="PROSITE" id="PS50162"/>
    </source>
</evidence>
<dbReference type="SUPFAM" id="SSF52540">
    <property type="entry name" value="P-loop containing nucleoside triphosphate hydrolases"/>
    <property type="match status" value="1"/>
</dbReference>
<dbReference type="PRINTS" id="PR01874">
    <property type="entry name" value="DNAREPAIRADA"/>
</dbReference>
<dbReference type="SUPFAM" id="SSF54211">
    <property type="entry name" value="Ribosomal protein S5 domain 2-like"/>
    <property type="match status" value="1"/>
</dbReference>
<evidence type="ECO:0000313" key="15">
    <source>
        <dbReference type="EMBL" id="SEJ29975.1"/>
    </source>
</evidence>
<evidence type="ECO:0000256" key="11">
    <source>
        <dbReference type="HAMAP-Rule" id="MF_01498"/>
    </source>
</evidence>
<feature type="binding site" evidence="11">
    <location>
        <begin position="100"/>
        <end position="107"/>
    </location>
    <ligand>
        <name>ATP</name>
        <dbReference type="ChEBI" id="CHEBI:30616"/>
    </ligand>
</feature>
<keyword evidence="9 11" id="KW-0238">DNA-binding</keyword>
<dbReference type="GO" id="GO:0140664">
    <property type="term" value="F:ATP-dependent DNA damage sensor activity"/>
    <property type="evidence" value="ECO:0007669"/>
    <property type="project" value="InterPro"/>
</dbReference>
<sequence>MAKIKTAFFCQNCGVESPKWVGKCPSCGEWNTYVEEVIQKEVNQKGSWKSGTLAPKKNSQPKRLREIDYEAQSRLITGDVELDRVLGGGIVPGSLVLIGGEPGIGKSTLMLQIALMLASTKILYVSGEESENQIKMRSERMAYQSDNCYVLSETNTQQIFQQVDLLKPELLIIDSIQTLHSQYVESAAGSVSQVRECTAELMKFAKETGTPVFLIGHITKDGAIAGPKILEHMVDTVLQFEGDRHLSYRILRTSKNRFGSTNELGIYEMHATGLKPVTNPSEILMTQREEQLNGVAIGAMLEGNRPLLIEIQSLVSPATYGTPQRSSTGHDAKRLNMLLAVLEKRGGMRLGQQDVFLNIAGGLRVDDPGLDLAVCASLISSYEDSPVDPRICFAGEIGLGGEIRAVNRIESRIAEAAKMGFKKIMLSRYGLKSLNTEQFSLEIVPVTKLEEVYRHLFL</sequence>
<gene>
    <name evidence="11" type="primary">radA</name>
    <name evidence="15" type="ORF">SAMN05192553_103117</name>
</gene>
<dbReference type="HAMAP" id="MF_01498">
    <property type="entry name" value="RadA_bact"/>
    <property type="match status" value="1"/>
</dbReference>
<dbReference type="GO" id="GO:0005829">
    <property type="term" value="C:cytosol"/>
    <property type="evidence" value="ECO:0007669"/>
    <property type="project" value="TreeGrafter"/>
</dbReference>
<evidence type="ECO:0000256" key="8">
    <source>
        <dbReference type="ARBA" id="ARBA00023016"/>
    </source>
</evidence>
<dbReference type="PROSITE" id="PS50162">
    <property type="entry name" value="RECA_2"/>
    <property type="match status" value="1"/>
</dbReference>
<evidence type="ECO:0000256" key="10">
    <source>
        <dbReference type="ARBA" id="ARBA00023204"/>
    </source>
</evidence>
<dbReference type="RefSeq" id="WP_092173165.1">
    <property type="nucleotide sequence ID" value="NZ_FNZH01000003.1"/>
</dbReference>
<dbReference type="GO" id="GO:0005524">
    <property type="term" value="F:ATP binding"/>
    <property type="evidence" value="ECO:0007669"/>
    <property type="project" value="UniProtKB-UniRule"/>
</dbReference>
<keyword evidence="7 11" id="KW-0067">ATP-binding</keyword>
<dbReference type="SMART" id="SM00382">
    <property type="entry name" value="AAA"/>
    <property type="match status" value="1"/>
</dbReference>
<dbReference type="CDD" id="cd01121">
    <property type="entry name" value="RadA_SMS_N"/>
    <property type="match status" value="1"/>
</dbReference>
<accession>A0A1H6XZK4</accession>
<dbReference type="InterPro" id="IPR003593">
    <property type="entry name" value="AAA+_ATPase"/>
</dbReference>
<dbReference type="GO" id="GO:0003684">
    <property type="term" value="F:damaged DNA binding"/>
    <property type="evidence" value="ECO:0007669"/>
    <property type="project" value="InterPro"/>
</dbReference>
<keyword evidence="1 11" id="KW-0479">Metal-binding</keyword>
<feature type="domain" description="RecA family profile 1" evidence="14">
    <location>
        <begin position="71"/>
        <end position="218"/>
    </location>
</feature>
<dbReference type="PANTHER" id="PTHR32472">
    <property type="entry name" value="DNA REPAIR PROTEIN RADA"/>
    <property type="match status" value="1"/>
</dbReference>
<feature type="short sequence motif" description="RadA KNRFG motif" evidence="11">
    <location>
        <begin position="255"/>
        <end position="259"/>
    </location>
</feature>
<dbReference type="Pfam" id="PF13541">
    <property type="entry name" value="ChlI"/>
    <property type="match status" value="1"/>
</dbReference>
<comment type="similarity">
    <text evidence="11 13">Belongs to the RecA family. RadA subfamily.</text>
</comment>
<organism evidence="15 16">
    <name type="scientific">Cyclobacterium xiamenense</name>
    <dbReference type="NCBI Taxonomy" id="1297121"/>
    <lineage>
        <taxon>Bacteria</taxon>
        <taxon>Pseudomonadati</taxon>
        <taxon>Bacteroidota</taxon>
        <taxon>Cytophagia</taxon>
        <taxon>Cytophagales</taxon>
        <taxon>Cyclobacteriaceae</taxon>
        <taxon>Cyclobacterium</taxon>
    </lineage>
</organism>
<feature type="region of interest" description="Lon-protease-like" evidence="11">
    <location>
        <begin position="354"/>
        <end position="458"/>
    </location>
</feature>
<dbReference type="Gene3D" id="3.40.50.300">
    <property type="entry name" value="P-loop containing nucleotide triphosphate hydrolases"/>
    <property type="match status" value="1"/>
</dbReference>
<evidence type="ECO:0000256" key="4">
    <source>
        <dbReference type="ARBA" id="ARBA00022771"/>
    </source>
</evidence>
<evidence type="ECO:0000256" key="3">
    <source>
        <dbReference type="ARBA" id="ARBA00022763"/>
    </source>
</evidence>
<keyword evidence="5" id="KW-0378">Hydrolase</keyword>
<dbReference type="STRING" id="1416801.SAMN05192553_103117"/>
<dbReference type="InterPro" id="IPR041166">
    <property type="entry name" value="Rubredoxin_2"/>
</dbReference>
<dbReference type="GO" id="GO:0016787">
    <property type="term" value="F:hydrolase activity"/>
    <property type="evidence" value="ECO:0007669"/>
    <property type="project" value="UniProtKB-KW"/>
</dbReference>
<dbReference type="AlphaFoldDB" id="A0A1H6XZK4"/>
<keyword evidence="8 11" id="KW-0346">Stress response</keyword>
<dbReference type="Pfam" id="PF13481">
    <property type="entry name" value="AAA_25"/>
    <property type="match status" value="1"/>
</dbReference>
<dbReference type="GO" id="GO:0008270">
    <property type="term" value="F:zinc ion binding"/>
    <property type="evidence" value="ECO:0007669"/>
    <property type="project" value="UniProtKB-KW"/>
</dbReference>
<dbReference type="InterPro" id="IPR020568">
    <property type="entry name" value="Ribosomal_Su5_D2-typ_SF"/>
</dbReference>
<name>A0A1H6XZK4_9BACT</name>
<comment type="function">
    <text evidence="13">DNA-dependent ATPase involved in processing of recombination intermediates, plays a role in repairing DNA breaks. Stimulates the branch migration of RecA-mediated strand transfer reactions, allowing the 3' invading strand to extend heteroduplex DNA faster. Binds ssDNA in the presence of ADP but not other nucleotides, has ATPase activity that is stimulated by ssDNA and various branched DNA structures, but inhibited by SSB. Does not have RecA's homology-searching function.</text>
</comment>
<keyword evidence="2 11" id="KW-0547">Nucleotide-binding</keyword>
<evidence type="ECO:0000256" key="13">
    <source>
        <dbReference type="RuleBase" id="RU003555"/>
    </source>
</evidence>
<dbReference type="GO" id="GO:0000725">
    <property type="term" value="P:recombinational repair"/>
    <property type="evidence" value="ECO:0007669"/>
    <property type="project" value="UniProtKB-UniRule"/>
</dbReference>
<keyword evidence="6 13" id="KW-0862">Zinc</keyword>
<comment type="domain">
    <text evidence="11">The middle region has homology to RecA with ATPase motifs including the RadA KNRFG motif, while the C-terminus is homologous to Lon protease.</text>
</comment>
<dbReference type="InterPro" id="IPR004504">
    <property type="entry name" value="DNA_repair_RadA"/>
</dbReference>
<comment type="function">
    <text evidence="11">Plays a role in repairing double-strand DNA breaks, probably involving stabilizing or processing branched DNA or blocked replication forks.</text>
</comment>
<evidence type="ECO:0000256" key="2">
    <source>
        <dbReference type="ARBA" id="ARBA00022741"/>
    </source>
</evidence>
<evidence type="ECO:0000256" key="6">
    <source>
        <dbReference type="ARBA" id="ARBA00022833"/>
    </source>
</evidence>
<evidence type="ECO:0000256" key="5">
    <source>
        <dbReference type="ARBA" id="ARBA00022801"/>
    </source>
</evidence>
<proteinExistence type="inferred from homology"/>
<dbReference type="Pfam" id="PF18073">
    <property type="entry name" value="Zn_ribbon_LapB"/>
    <property type="match status" value="1"/>
</dbReference>
<dbReference type="OrthoDB" id="9803906at2"/>
<evidence type="ECO:0000256" key="1">
    <source>
        <dbReference type="ARBA" id="ARBA00022723"/>
    </source>
</evidence>
<reference evidence="16" key="1">
    <citation type="submission" date="2016-10" db="EMBL/GenBank/DDBJ databases">
        <authorList>
            <person name="Varghese N."/>
            <person name="Submissions S."/>
        </authorList>
    </citation>
    <scope>NUCLEOTIDE SEQUENCE [LARGE SCALE GENOMIC DNA]</scope>
    <source>
        <strain evidence="16">IBRC-M 10761</strain>
    </source>
</reference>
<dbReference type="InterPro" id="IPR027417">
    <property type="entry name" value="P-loop_NTPase"/>
</dbReference>
<evidence type="ECO:0000256" key="12">
    <source>
        <dbReference type="NCBIfam" id="TIGR00416"/>
    </source>
</evidence>
<keyword evidence="3 11" id="KW-0227">DNA damage</keyword>
<dbReference type="InterPro" id="IPR014721">
    <property type="entry name" value="Ribsml_uS5_D2-typ_fold_subgr"/>
</dbReference>
<dbReference type="FunFam" id="3.40.50.300:FF:000050">
    <property type="entry name" value="DNA repair protein RadA"/>
    <property type="match status" value="1"/>
</dbReference>
<dbReference type="Gene3D" id="3.30.230.10">
    <property type="match status" value="1"/>
</dbReference>
<dbReference type="EMBL" id="FNZH01000003">
    <property type="protein sequence ID" value="SEJ29975.1"/>
    <property type="molecule type" value="Genomic_DNA"/>
</dbReference>
<dbReference type="PANTHER" id="PTHR32472:SF10">
    <property type="entry name" value="DNA REPAIR PROTEIN RADA-LIKE PROTEIN"/>
    <property type="match status" value="1"/>
</dbReference>
<evidence type="ECO:0000313" key="16">
    <source>
        <dbReference type="Proteomes" id="UP000199403"/>
    </source>
</evidence>
<keyword evidence="10 11" id="KW-0234">DNA repair</keyword>